<dbReference type="InterPro" id="IPR045063">
    <property type="entry name" value="Dynamin_N"/>
</dbReference>
<dbReference type="PANTHER" id="PTHR36681">
    <property type="entry name" value="NUCLEAR GTPASE, GERMINAL CENTER-ASSOCIATED, TANDEM DUPLICATE 3"/>
    <property type="match status" value="1"/>
</dbReference>
<dbReference type="Pfam" id="PF00350">
    <property type="entry name" value="Dynamin_N"/>
    <property type="match status" value="1"/>
</dbReference>
<gene>
    <name evidence="2" type="ORF">Daus18300_005094</name>
</gene>
<comment type="caution">
    <text evidence="2">The sequence shown here is derived from an EMBL/GenBank/DDBJ whole genome shotgun (WGS) entry which is preliminary data.</text>
</comment>
<evidence type="ECO:0000313" key="3">
    <source>
        <dbReference type="Proteomes" id="UP001583177"/>
    </source>
</evidence>
<proteinExistence type="predicted"/>
<dbReference type="InterPro" id="IPR027417">
    <property type="entry name" value="P-loop_NTPase"/>
</dbReference>
<accession>A0ABR3X496</accession>
<dbReference type="SUPFAM" id="SSF52540">
    <property type="entry name" value="P-loop containing nucleoside triphosphate hydrolases"/>
    <property type="match status" value="1"/>
</dbReference>
<dbReference type="PANTHER" id="PTHR36681:SF3">
    <property type="entry name" value="NUCLEAR GTPASE, GERMINAL CENTER-ASSOCIATED, TANDEM DUPLICATE 3"/>
    <property type="match status" value="1"/>
</dbReference>
<keyword evidence="3" id="KW-1185">Reference proteome</keyword>
<feature type="domain" description="Dynamin N-terminal" evidence="1">
    <location>
        <begin position="60"/>
        <end position="283"/>
    </location>
</feature>
<dbReference type="EMBL" id="JAWRVE010000036">
    <property type="protein sequence ID" value="KAL1870774.1"/>
    <property type="molecule type" value="Genomic_DNA"/>
</dbReference>
<sequence>MHAGGRVHDQGLPSTTLKTKNRRVTSFINQLSSDDYLRLRDYYERAKNHSNFRPHSKHKIGLVGDSGAGKSSLINSLLDTCKHPIARATDGGRACTCVVTEYHYHADDDFMIEVEMFSEEELHEQLAELLGAYKAFESGDDTESKDKAQLAIDTFRSMFRGKLQDEHFILEAPESAVLETFKTLVKEALRAGPPSRQICRTLEECSSVLLPLSSEPHDPKEFSVWPYVRKMKVHLKSHVLSKGLILIDLPGLRDLNSARRNVTQRYLWGRNCHQIFAVCEIKRAETDPGVKTVLEIAPQAHLGRVGIICTNSDLINFNELGREFNEREAGRIIEMNRSLSDIERDIPDNETELANFQDSSSRDAATRDMRTDLLDEHMTLITRRKAIEYHRLKFAVMTKNRSVIHGVRREHQGRASGGSLHVFCVSNKLYQDNRDLDISVSERYLRLSGIIELRRHVMSLVGESQLEVSTNFVDHEVPVLLRDIEFWAQHGAGTSSAEQQQAVRRLLDEFESDLRDPHMPPGFATMEIGIQMQRNGAIGTRR</sequence>
<evidence type="ECO:0000313" key="2">
    <source>
        <dbReference type="EMBL" id="KAL1870774.1"/>
    </source>
</evidence>
<dbReference type="Gene3D" id="3.40.50.300">
    <property type="entry name" value="P-loop containing nucleotide triphosphate hydrolases"/>
    <property type="match status" value="1"/>
</dbReference>
<evidence type="ECO:0000259" key="1">
    <source>
        <dbReference type="Pfam" id="PF00350"/>
    </source>
</evidence>
<reference evidence="2 3" key="1">
    <citation type="journal article" date="2024" name="IMA Fungus">
        <title>IMA Genome - F19 : A genome assembly and annotation guide to empower mycologists, including annotated draft genome sequences of Ceratocystis pirilliformis, Diaporthe australafricana, Fusarium ophioides, Paecilomyces lecythidis, and Sporothrix stenoceras.</title>
        <authorList>
            <person name="Aylward J."/>
            <person name="Wilson A.M."/>
            <person name="Visagie C.M."/>
            <person name="Spraker J."/>
            <person name="Barnes I."/>
            <person name="Buitendag C."/>
            <person name="Ceriani C."/>
            <person name="Del Mar Angel L."/>
            <person name="du Plessis D."/>
            <person name="Fuchs T."/>
            <person name="Gasser K."/>
            <person name="Kramer D."/>
            <person name="Li W."/>
            <person name="Munsamy K."/>
            <person name="Piso A."/>
            <person name="Price J.L."/>
            <person name="Sonnekus B."/>
            <person name="Thomas C."/>
            <person name="van der Nest A."/>
            <person name="van Dijk A."/>
            <person name="van Heerden A."/>
            <person name="van Vuuren N."/>
            <person name="Yilmaz N."/>
            <person name="Duong T.A."/>
            <person name="van der Merwe N.A."/>
            <person name="Wingfield M.J."/>
            <person name="Wingfield B.D."/>
        </authorList>
    </citation>
    <scope>NUCLEOTIDE SEQUENCE [LARGE SCALE GENOMIC DNA]</scope>
    <source>
        <strain evidence="2 3">CMW 18300</strain>
    </source>
</reference>
<protein>
    <recommendedName>
        <fullName evidence="1">Dynamin N-terminal domain-containing protein</fullName>
    </recommendedName>
</protein>
<dbReference type="Proteomes" id="UP001583177">
    <property type="component" value="Unassembled WGS sequence"/>
</dbReference>
<name>A0ABR3X496_9PEZI</name>
<organism evidence="2 3">
    <name type="scientific">Diaporthe australafricana</name>
    <dbReference type="NCBI Taxonomy" id="127596"/>
    <lineage>
        <taxon>Eukaryota</taxon>
        <taxon>Fungi</taxon>
        <taxon>Dikarya</taxon>
        <taxon>Ascomycota</taxon>
        <taxon>Pezizomycotina</taxon>
        <taxon>Sordariomycetes</taxon>
        <taxon>Sordariomycetidae</taxon>
        <taxon>Diaporthales</taxon>
        <taxon>Diaporthaceae</taxon>
        <taxon>Diaporthe</taxon>
    </lineage>
</organism>